<dbReference type="AlphaFoldDB" id="B2TH87"/>
<dbReference type="OrthoDB" id="9773431at2"/>
<dbReference type="KEGG" id="bpy:Bphyt_7351"/>
<organism evidence="4 5">
    <name type="scientific">Paraburkholderia phytofirmans (strain DSM 17436 / LMG 22146 / PsJN)</name>
    <name type="common">Burkholderia phytofirmans</name>
    <dbReference type="NCBI Taxonomy" id="398527"/>
    <lineage>
        <taxon>Bacteria</taxon>
        <taxon>Pseudomonadati</taxon>
        <taxon>Pseudomonadota</taxon>
        <taxon>Betaproteobacteria</taxon>
        <taxon>Burkholderiales</taxon>
        <taxon>Burkholderiaceae</taxon>
        <taxon>Paraburkholderia</taxon>
    </lineage>
</organism>
<evidence type="ECO:0000313" key="5">
    <source>
        <dbReference type="Proteomes" id="UP000001739"/>
    </source>
</evidence>
<reference evidence="4 5" key="1">
    <citation type="journal article" date="2011" name="J. Bacteriol.">
        <title>Complete genome sequence of the plant growth-promoting endophyte Burkholderia phytofirmans strain PsJN.</title>
        <authorList>
            <person name="Weilharter A."/>
            <person name="Mitter B."/>
            <person name="Shin M.V."/>
            <person name="Chain P.S."/>
            <person name="Nowak J."/>
            <person name="Sessitsch A."/>
        </authorList>
    </citation>
    <scope>NUCLEOTIDE SEQUENCE [LARGE SCALE GENOMIC DNA]</scope>
    <source>
        <strain evidence="5">DSM 17436 / LMG 22146 / PsJN</strain>
        <plasmid evidence="4 5">pBPHYT01</plasmid>
    </source>
</reference>
<feature type="signal peptide" evidence="3">
    <location>
        <begin position="1"/>
        <end position="22"/>
    </location>
</feature>
<dbReference type="HOGENOM" id="CLU_058585_3_1_4"/>
<geneLocation type="plasmid" evidence="4 5">
    <name>pBPHYT01</name>
</geneLocation>
<evidence type="ECO:0000256" key="2">
    <source>
        <dbReference type="ARBA" id="ARBA00022729"/>
    </source>
</evidence>
<evidence type="ECO:0000313" key="4">
    <source>
        <dbReference type="EMBL" id="ACD21636.1"/>
    </source>
</evidence>
<dbReference type="EMBL" id="CP001054">
    <property type="protein sequence ID" value="ACD21636.1"/>
    <property type="molecule type" value="Genomic_DNA"/>
</dbReference>
<proteinExistence type="inferred from homology"/>
<keyword evidence="2 3" id="KW-0732">Signal</keyword>
<name>B2TH87_PARPJ</name>
<dbReference type="Pfam" id="PF03524">
    <property type="entry name" value="CagX"/>
    <property type="match status" value="1"/>
</dbReference>
<keyword evidence="4" id="KW-0614">Plasmid</keyword>
<dbReference type="Gene3D" id="2.60.40.2500">
    <property type="match status" value="1"/>
</dbReference>
<comment type="similarity">
    <text evidence="1">Belongs to the TrbG/VirB9 family.</text>
</comment>
<evidence type="ECO:0000256" key="3">
    <source>
        <dbReference type="SAM" id="SignalP"/>
    </source>
</evidence>
<protein>
    <submittedName>
        <fullName evidence="4">Conjugal transfer protein TrbG/VirB9/CagX</fullName>
    </submittedName>
</protein>
<dbReference type="eggNOG" id="COG3504">
    <property type="taxonomic scope" value="Bacteria"/>
</dbReference>
<feature type="chain" id="PRO_5002782602" evidence="3">
    <location>
        <begin position="23"/>
        <end position="302"/>
    </location>
</feature>
<dbReference type="RefSeq" id="WP_012431005.1">
    <property type="nucleotide sequence ID" value="NC_010679.1"/>
</dbReference>
<dbReference type="Proteomes" id="UP000001739">
    <property type="component" value="Plasmid pBPHYT01"/>
</dbReference>
<evidence type="ECO:0000256" key="1">
    <source>
        <dbReference type="ARBA" id="ARBA00006135"/>
    </source>
</evidence>
<dbReference type="InterPro" id="IPR010258">
    <property type="entry name" value="Conjugal_tfr_TrbG/VirB9/CagX"/>
</dbReference>
<dbReference type="InterPro" id="IPR033645">
    <property type="entry name" value="VirB9/CagX/TrbG_C"/>
</dbReference>
<dbReference type="CDD" id="cd06911">
    <property type="entry name" value="VirB9_CagX_TrbG"/>
    <property type="match status" value="1"/>
</dbReference>
<sequence precursor="true">MMRRSLRFIALAVWAVCSGAHALTIPDSSPEDAHLQHAPLTDDIVAIQSEVGRMTVIRFGKGEVVQNYGMGDADAWAVVFSGNELDFVPKAQEADTNLRVITNRRSYWFSVALKTNSFVTPSRDDDAQPTSRYKKTAGRPKTYLPTTWQLNIDYPPAEVAKIAAEDPAVKAAKTKHEIVSAFDQAKMEGRLDADYGYIGDDELLPTAAYNNGKQTFIVLPIGTALPTVYEKTPDGTEVRVGAHMDHDMMVIHDVARKLVLRRGRLVGCLIDGHYNPTGPDLNTETVSPDVKRVLNTPGGAQQ</sequence>
<gene>
    <name evidence="4" type="ordered locus">Bphyt_7351</name>
</gene>
<accession>B2TH87</accession>
<dbReference type="InterPro" id="IPR038161">
    <property type="entry name" value="VirB9/CagX/TrbG_C_sf"/>
</dbReference>